<evidence type="ECO:0000313" key="4">
    <source>
        <dbReference type="Proteomes" id="UP001597163"/>
    </source>
</evidence>
<keyword evidence="2" id="KW-0732">Signal</keyword>
<dbReference type="EMBL" id="JBHTLJ010000001">
    <property type="protein sequence ID" value="MFD1161184.1"/>
    <property type="molecule type" value="Genomic_DNA"/>
</dbReference>
<keyword evidence="1" id="KW-0472">Membrane</keyword>
<evidence type="ECO:0000313" key="3">
    <source>
        <dbReference type="EMBL" id="MFD1161184.1"/>
    </source>
</evidence>
<gene>
    <name evidence="3" type="ORF">ACFQ2E_02065</name>
</gene>
<keyword evidence="1" id="KW-1133">Transmembrane helix</keyword>
<feature type="chain" id="PRO_5045300166" description="Seryl-tRNA synthetase" evidence="2">
    <location>
        <begin position="25"/>
        <end position="104"/>
    </location>
</feature>
<dbReference type="RefSeq" id="WP_311935612.1">
    <property type="nucleotide sequence ID" value="NZ_JAVSCK010000001.1"/>
</dbReference>
<dbReference type="Proteomes" id="UP001597163">
    <property type="component" value="Unassembled WGS sequence"/>
</dbReference>
<evidence type="ECO:0000256" key="2">
    <source>
        <dbReference type="SAM" id="SignalP"/>
    </source>
</evidence>
<keyword evidence="1" id="KW-0812">Transmembrane</keyword>
<sequence length="104" mass="11618">MKNNILCLILITLLFVMSPNSVMATEKTPTYTAVEANEIPPEIKSMIDRINEIKSMNKSSLTRAERKELRKEVRAMKKSVRASGNGIYISSGAIIIILLLIIIL</sequence>
<keyword evidence="4" id="KW-1185">Reference proteome</keyword>
<name>A0ABW3R7Y8_9FLAO</name>
<protein>
    <recommendedName>
        <fullName evidence="5">Seryl-tRNA synthetase</fullName>
    </recommendedName>
</protein>
<evidence type="ECO:0008006" key="5">
    <source>
        <dbReference type="Google" id="ProtNLM"/>
    </source>
</evidence>
<comment type="caution">
    <text evidence="3">The sequence shown here is derived from an EMBL/GenBank/DDBJ whole genome shotgun (WGS) entry which is preliminary data.</text>
</comment>
<organism evidence="3 4">
    <name type="scientific">Hwangdonia seohaensis</name>
    <dbReference type="NCBI Taxonomy" id="1240727"/>
    <lineage>
        <taxon>Bacteria</taxon>
        <taxon>Pseudomonadati</taxon>
        <taxon>Bacteroidota</taxon>
        <taxon>Flavobacteriia</taxon>
        <taxon>Flavobacteriales</taxon>
        <taxon>Flavobacteriaceae</taxon>
        <taxon>Hwangdonia</taxon>
    </lineage>
</organism>
<reference evidence="4" key="1">
    <citation type="journal article" date="2019" name="Int. J. Syst. Evol. Microbiol.">
        <title>The Global Catalogue of Microorganisms (GCM) 10K type strain sequencing project: providing services to taxonomists for standard genome sequencing and annotation.</title>
        <authorList>
            <consortium name="The Broad Institute Genomics Platform"/>
            <consortium name="The Broad Institute Genome Sequencing Center for Infectious Disease"/>
            <person name="Wu L."/>
            <person name="Ma J."/>
        </authorList>
    </citation>
    <scope>NUCLEOTIDE SEQUENCE [LARGE SCALE GENOMIC DNA]</scope>
    <source>
        <strain evidence="4">CCUG 63246</strain>
    </source>
</reference>
<feature type="signal peptide" evidence="2">
    <location>
        <begin position="1"/>
        <end position="24"/>
    </location>
</feature>
<accession>A0ABW3R7Y8</accession>
<feature type="transmembrane region" description="Helical" evidence="1">
    <location>
        <begin position="86"/>
        <end position="103"/>
    </location>
</feature>
<proteinExistence type="predicted"/>
<evidence type="ECO:0000256" key="1">
    <source>
        <dbReference type="SAM" id="Phobius"/>
    </source>
</evidence>